<feature type="transmembrane region" description="Helical" evidence="8">
    <location>
        <begin position="387"/>
        <end position="405"/>
    </location>
</feature>
<feature type="transmembrane region" description="Helical" evidence="8">
    <location>
        <begin position="362"/>
        <end position="381"/>
    </location>
</feature>
<name>A0ABX8RV21_NOCIO</name>
<dbReference type="InterPro" id="IPR020846">
    <property type="entry name" value="MFS_dom"/>
</dbReference>
<keyword evidence="2" id="KW-0813">Transport</keyword>
<evidence type="ECO:0000256" key="1">
    <source>
        <dbReference type="ARBA" id="ARBA00004651"/>
    </source>
</evidence>
<feature type="transmembrane region" description="Helical" evidence="8">
    <location>
        <begin position="70"/>
        <end position="89"/>
    </location>
</feature>
<keyword evidence="3" id="KW-1003">Cell membrane</keyword>
<evidence type="ECO:0000256" key="8">
    <source>
        <dbReference type="SAM" id="Phobius"/>
    </source>
</evidence>
<dbReference type="InterPro" id="IPR011701">
    <property type="entry name" value="MFS"/>
</dbReference>
<evidence type="ECO:0000256" key="4">
    <source>
        <dbReference type="ARBA" id="ARBA00022692"/>
    </source>
</evidence>
<evidence type="ECO:0000313" key="11">
    <source>
        <dbReference type="Proteomes" id="UP000694257"/>
    </source>
</evidence>
<proteinExistence type="predicted"/>
<reference evidence="10 11" key="1">
    <citation type="submission" date="2021-07" db="EMBL/GenBank/DDBJ databases">
        <title>Whole Genome Sequence of Nocardia Iowensis.</title>
        <authorList>
            <person name="Lamm A."/>
            <person name="Collins-Fairclough A.M."/>
            <person name="Bunk B."/>
            <person name="Sproer C."/>
        </authorList>
    </citation>
    <scope>NUCLEOTIDE SEQUENCE [LARGE SCALE GENOMIC DNA]</scope>
    <source>
        <strain evidence="10 11">NRRL 5646</strain>
    </source>
</reference>
<feature type="transmembrane region" description="Helical" evidence="8">
    <location>
        <begin position="129"/>
        <end position="151"/>
    </location>
</feature>
<dbReference type="Pfam" id="PF07690">
    <property type="entry name" value="MFS_1"/>
    <property type="match status" value="1"/>
</dbReference>
<dbReference type="NCBIfam" id="TIGR00711">
    <property type="entry name" value="efflux_EmrB"/>
    <property type="match status" value="1"/>
</dbReference>
<feature type="transmembrane region" description="Helical" evidence="8">
    <location>
        <begin position="227"/>
        <end position="246"/>
    </location>
</feature>
<evidence type="ECO:0000256" key="7">
    <source>
        <dbReference type="SAM" id="MobiDB-lite"/>
    </source>
</evidence>
<feature type="transmembrane region" description="Helical" evidence="8">
    <location>
        <begin position="296"/>
        <end position="318"/>
    </location>
</feature>
<sequence>MALTNRGHRNDPVATPSPAGQPGNQGGFTHRQVLIILSGLVLGMFMAALDQTITATSVRTIADDLSGYSLQAWVTTAYLITATLTTPLYGKLSDMYGRRPFLLAAIVIFVGGSLLCTVAQSMYQLAVFRAIQGVGAGGLMSLASAILGDIVSPRERAKYQGHFLATWAMASVIGPVLGGLFASQHTIFGITGWRWVFLVNVPVGLIALVVVYRVVKLPRSNPARVPVDWLGTAAFATGITPVLIVAEQGRSWGWTSPGAGACYLIGAAGLIAFVGIEARMGDAALIPLRLFRNRTFALGVAIAMVVGAALFGGIILVPQYLQVVRGASPIAAGLQLLPMVGGLMVGSIVSNRLISRTGRYRAFPIIGTATVAVGLFLFHYLTPETPLWRTMIFMAITGVGLGNLLQPITLAIQNAAAPKDMGVSSAAATFFRQVGGTLGVAALLSTLFGLLPTKVSAAIEAASTHPAYQQAVVAGLHSGNPVDVAFAQGLIHHDSAAVQKVLDDSSVIQQLNPTLAEPLQTGFADAMSTVYLTAAGIALIALVMVLFWKEIPLRESDGFEASVAADRNADGIVPE</sequence>
<dbReference type="RefSeq" id="WP_218474229.1">
    <property type="nucleotide sequence ID" value="NZ_BAABJN010000005.1"/>
</dbReference>
<dbReference type="CDD" id="cd17502">
    <property type="entry name" value="MFS_Azr1_MDR_like"/>
    <property type="match status" value="1"/>
</dbReference>
<feature type="transmembrane region" description="Helical" evidence="8">
    <location>
        <begin position="163"/>
        <end position="183"/>
    </location>
</feature>
<keyword evidence="4 8" id="KW-0812">Transmembrane</keyword>
<keyword evidence="5 8" id="KW-1133">Transmembrane helix</keyword>
<evidence type="ECO:0000256" key="3">
    <source>
        <dbReference type="ARBA" id="ARBA00022475"/>
    </source>
</evidence>
<feature type="transmembrane region" description="Helical" evidence="8">
    <location>
        <begin position="529"/>
        <end position="548"/>
    </location>
</feature>
<dbReference type="EMBL" id="CP078145">
    <property type="protein sequence ID" value="QXN92734.1"/>
    <property type="molecule type" value="Genomic_DNA"/>
</dbReference>
<keyword evidence="6 8" id="KW-0472">Membrane</keyword>
<feature type="transmembrane region" description="Helical" evidence="8">
    <location>
        <begin position="258"/>
        <end position="276"/>
    </location>
</feature>
<evidence type="ECO:0000313" key="10">
    <source>
        <dbReference type="EMBL" id="QXN92734.1"/>
    </source>
</evidence>
<feature type="transmembrane region" description="Helical" evidence="8">
    <location>
        <begin position="426"/>
        <end position="451"/>
    </location>
</feature>
<feature type="transmembrane region" description="Helical" evidence="8">
    <location>
        <begin position="33"/>
        <end position="50"/>
    </location>
</feature>
<keyword evidence="11" id="KW-1185">Reference proteome</keyword>
<gene>
    <name evidence="10" type="ORF">KV110_06290</name>
</gene>
<feature type="transmembrane region" description="Helical" evidence="8">
    <location>
        <begin position="101"/>
        <end position="123"/>
    </location>
</feature>
<accession>A0ABX8RV21</accession>
<comment type="subcellular location">
    <subcellularLocation>
        <location evidence="1">Cell membrane</location>
        <topology evidence="1">Multi-pass membrane protein</topology>
    </subcellularLocation>
</comment>
<evidence type="ECO:0000256" key="2">
    <source>
        <dbReference type="ARBA" id="ARBA00022448"/>
    </source>
</evidence>
<protein>
    <submittedName>
        <fullName evidence="10">MFS transporter</fullName>
    </submittedName>
</protein>
<feature type="region of interest" description="Disordered" evidence="7">
    <location>
        <begin position="1"/>
        <end position="25"/>
    </location>
</feature>
<feature type="transmembrane region" description="Helical" evidence="8">
    <location>
        <begin position="330"/>
        <end position="350"/>
    </location>
</feature>
<evidence type="ECO:0000256" key="5">
    <source>
        <dbReference type="ARBA" id="ARBA00022989"/>
    </source>
</evidence>
<feature type="transmembrane region" description="Helical" evidence="8">
    <location>
        <begin position="195"/>
        <end position="215"/>
    </location>
</feature>
<feature type="domain" description="Major facilitator superfamily (MFS) profile" evidence="9">
    <location>
        <begin position="36"/>
        <end position="553"/>
    </location>
</feature>
<dbReference type="PROSITE" id="PS50850">
    <property type="entry name" value="MFS"/>
    <property type="match status" value="1"/>
</dbReference>
<dbReference type="PANTHER" id="PTHR23501">
    <property type="entry name" value="MAJOR FACILITATOR SUPERFAMILY"/>
    <property type="match status" value="1"/>
</dbReference>
<dbReference type="InterPro" id="IPR004638">
    <property type="entry name" value="EmrB-like"/>
</dbReference>
<organism evidence="10 11">
    <name type="scientific">Nocardia iowensis</name>
    <dbReference type="NCBI Taxonomy" id="204891"/>
    <lineage>
        <taxon>Bacteria</taxon>
        <taxon>Bacillati</taxon>
        <taxon>Actinomycetota</taxon>
        <taxon>Actinomycetes</taxon>
        <taxon>Mycobacteriales</taxon>
        <taxon>Nocardiaceae</taxon>
        <taxon>Nocardia</taxon>
    </lineage>
</organism>
<evidence type="ECO:0000256" key="6">
    <source>
        <dbReference type="ARBA" id="ARBA00023136"/>
    </source>
</evidence>
<evidence type="ECO:0000259" key="9">
    <source>
        <dbReference type="PROSITE" id="PS50850"/>
    </source>
</evidence>
<dbReference type="Proteomes" id="UP000694257">
    <property type="component" value="Chromosome"/>
</dbReference>
<dbReference type="PANTHER" id="PTHR23501:SF197">
    <property type="entry name" value="COMD"/>
    <property type="match status" value="1"/>
</dbReference>